<reference evidence="2" key="1">
    <citation type="journal article" date="2018" name="Gigascience">
        <title>Genome assembly of the Pink Ipe (Handroanthus impetiginosus, Bignoniaceae), a highly valued, ecologically keystone Neotropical timber forest tree.</title>
        <authorList>
            <person name="Silva-Junior O.B."/>
            <person name="Grattapaglia D."/>
            <person name="Novaes E."/>
            <person name="Collevatti R.G."/>
        </authorList>
    </citation>
    <scope>NUCLEOTIDE SEQUENCE [LARGE SCALE GENOMIC DNA]</scope>
    <source>
        <strain evidence="2">cv. UFG-1</strain>
    </source>
</reference>
<keyword evidence="2" id="KW-1185">Reference proteome</keyword>
<protein>
    <submittedName>
        <fullName evidence="1">Cyclin-dependent kinase</fullName>
        <ecNumber evidence="1">2.7.11.22</ecNumber>
    </submittedName>
</protein>
<keyword evidence="1" id="KW-0418">Kinase</keyword>
<name>A0A2G9H6V9_9LAMI</name>
<organism evidence="1 2">
    <name type="scientific">Handroanthus impetiginosus</name>
    <dbReference type="NCBI Taxonomy" id="429701"/>
    <lineage>
        <taxon>Eukaryota</taxon>
        <taxon>Viridiplantae</taxon>
        <taxon>Streptophyta</taxon>
        <taxon>Embryophyta</taxon>
        <taxon>Tracheophyta</taxon>
        <taxon>Spermatophyta</taxon>
        <taxon>Magnoliopsida</taxon>
        <taxon>eudicotyledons</taxon>
        <taxon>Gunneridae</taxon>
        <taxon>Pentapetalae</taxon>
        <taxon>asterids</taxon>
        <taxon>lamiids</taxon>
        <taxon>Lamiales</taxon>
        <taxon>Bignoniaceae</taxon>
        <taxon>Crescentiina</taxon>
        <taxon>Tabebuia alliance</taxon>
        <taxon>Handroanthus</taxon>
    </lineage>
</organism>
<accession>A0A2G9H6V9</accession>
<dbReference type="Proteomes" id="UP000231279">
    <property type="component" value="Unassembled WGS sequence"/>
</dbReference>
<dbReference type="GO" id="GO:0004693">
    <property type="term" value="F:cyclin-dependent protein serine/threonine kinase activity"/>
    <property type="evidence" value="ECO:0007669"/>
    <property type="project" value="UniProtKB-EC"/>
</dbReference>
<proteinExistence type="predicted"/>
<dbReference type="AlphaFoldDB" id="A0A2G9H6V9"/>
<comment type="caution">
    <text evidence="1">The sequence shown here is derived from an EMBL/GenBank/DDBJ whole genome shotgun (WGS) entry which is preliminary data.</text>
</comment>
<dbReference type="EC" id="2.7.11.22" evidence="1"/>
<dbReference type="EMBL" id="NKXS01002515">
    <property type="protein sequence ID" value="PIN13254.1"/>
    <property type="molecule type" value="Genomic_DNA"/>
</dbReference>
<sequence length="75" mass="8657">MEQVKILNPDIVLFSFVYACDGLWCSPILDAVQESWEDYEETYGVLYKVHDHITNEPIAPKKTLIENEDEGVPRT</sequence>
<keyword evidence="1" id="KW-0808">Transferase</keyword>
<gene>
    <name evidence="1" type="ORF">CDL12_14134</name>
</gene>
<evidence type="ECO:0000313" key="1">
    <source>
        <dbReference type="EMBL" id="PIN13254.1"/>
    </source>
</evidence>
<evidence type="ECO:0000313" key="2">
    <source>
        <dbReference type="Proteomes" id="UP000231279"/>
    </source>
</evidence>